<dbReference type="OrthoDB" id="7565172at2"/>
<accession>A0A239BBW6</accession>
<dbReference type="RefSeq" id="WP_089274688.1">
    <property type="nucleotide sequence ID" value="NZ_FZOC01000005.1"/>
</dbReference>
<dbReference type="Pfam" id="PF04865">
    <property type="entry name" value="Baseplate_J"/>
    <property type="match status" value="1"/>
</dbReference>
<evidence type="ECO:0000256" key="1">
    <source>
        <dbReference type="ARBA" id="ARBA00038087"/>
    </source>
</evidence>
<keyword evidence="6" id="KW-1185">Reference proteome</keyword>
<dbReference type="InterPro" id="IPR006949">
    <property type="entry name" value="Barrel_Baseplate_J-like"/>
</dbReference>
<name>A0A239BBW6_9BACT</name>
<dbReference type="PANTHER" id="PTHR37829">
    <property type="entry name" value="PHAGE-LIKE ELEMENT PBSX PROTEIN XKDT"/>
    <property type="match status" value="1"/>
</dbReference>
<feature type="domain" description="Baseplate J-like central" evidence="3">
    <location>
        <begin position="192"/>
        <end position="267"/>
    </location>
</feature>
<dbReference type="InterPro" id="IPR058530">
    <property type="entry name" value="Baseplate_J-like_C"/>
</dbReference>
<dbReference type="InterPro" id="IPR058531">
    <property type="entry name" value="Baseplate_J_M"/>
</dbReference>
<feature type="domain" description="Baseplate J-like C-terminal" evidence="4">
    <location>
        <begin position="276"/>
        <end position="351"/>
    </location>
</feature>
<evidence type="ECO:0000313" key="6">
    <source>
        <dbReference type="Proteomes" id="UP000198324"/>
    </source>
</evidence>
<feature type="domain" description="Baseplate protein J-like barrel" evidence="2">
    <location>
        <begin position="91"/>
        <end position="170"/>
    </location>
</feature>
<evidence type="ECO:0000259" key="3">
    <source>
        <dbReference type="Pfam" id="PF26078"/>
    </source>
</evidence>
<dbReference type="AlphaFoldDB" id="A0A239BBW6"/>
<gene>
    <name evidence="5" type="ORF">SAMN04488503_2470</name>
</gene>
<dbReference type="Pfam" id="PF26079">
    <property type="entry name" value="Baseplate_J_C"/>
    <property type="match status" value="1"/>
</dbReference>
<evidence type="ECO:0000259" key="4">
    <source>
        <dbReference type="Pfam" id="PF26079"/>
    </source>
</evidence>
<dbReference type="Proteomes" id="UP000198324">
    <property type="component" value="Unassembled WGS sequence"/>
</dbReference>
<protein>
    <submittedName>
        <fullName evidence="5">Uncharacterized phage protein gp47/JayE</fullName>
    </submittedName>
</protein>
<sequence length="352" mass="36185">MSFDRPSLATLISRDQADTAARLAGADPTLRRSLVGVLSSVRAAAVHGLYGYLDWLALQLMPDTAETEHLERWASIWGLARQAATRATGLATFTGASGAAIPAETIVLRSDGTVYVTDEEALLVDGIANVAITASQAGTVGNAGAGVLLALESPISGVESKATAASGLTGGADDETDAALRARLLLRIRTPAKGGSADDYARWVLDHVPGATRAWVAPQELGAGTVTVRFCMDGAYADGIPAAGDVAAAQAILETLRPVTAEVYVAAPISRPLGLSIRLTPDLASVRAAVTAELADMLRDEATPGGTILVSHIREAISLATGETDHVLLSPTTNVECATGELAVVGAITWSE</sequence>
<reference evidence="5 6" key="1">
    <citation type="submission" date="2017-06" db="EMBL/GenBank/DDBJ databases">
        <authorList>
            <person name="Kim H.J."/>
            <person name="Triplett B.A."/>
        </authorList>
    </citation>
    <scope>NUCLEOTIDE SEQUENCE [LARGE SCALE GENOMIC DNA]</scope>
    <source>
        <strain evidence="5 6">DSM 13116</strain>
    </source>
</reference>
<organism evidence="5 6">
    <name type="scientific">Humidesulfovibrio mexicanus</name>
    <dbReference type="NCBI Taxonomy" id="147047"/>
    <lineage>
        <taxon>Bacteria</taxon>
        <taxon>Pseudomonadati</taxon>
        <taxon>Thermodesulfobacteriota</taxon>
        <taxon>Desulfovibrionia</taxon>
        <taxon>Desulfovibrionales</taxon>
        <taxon>Desulfovibrionaceae</taxon>
        <taxon>Humidesulfovibrio</taxon>
    </lineage>
</organism>
<dbReference type="EMBL" id="FZOC01000005">
    <property type="protein sequence ID" value="SNS05436.1"/>
    <property type="molecule type" value="Genomic_DNA"/>
</dbReference>
<comment type="similarity">
    <text evidence="1">Belongs to the Mu gp47/PBSX XkdT family.</text>
</comment>
<dbReference type="InterPro" id="IPR052399">
    <property type="entry name" value="Phage_Baseplate_Assmbl_Protein"/>
</dbReference>
<proteinExistence type="inferred from homology"/>
<dbReference type="PANTHER" id="PTHR37829:SF3">
    <property type="entry name" value="PROTEIN JAYE-RELATED"/>
    <property type="match status" value="1"/>
</dbReference>
<evidence type="ECO:0000259" key="2">
    <source>
        <dbReference type="Pfam" id="PF04865"/>
    </source>
</evidence>
<dbReference type="Pfam" id="PF26078">
    <property type="entry name" value="Baseplate_J_M"/>
    <property type="match status" value="1"/>
</dbReference>
<evidence type="ECO:0000313" key="5">
    <source>
        <dbReference type="EMBL" id="SNS05436.1"/>
    </source>
</evidence>